<dbReference type="InterPro" id="IPR036390">
    <property type="entry name" value="WH_DNA-bd_sf"/>
</dbReference>
<dbReference type="Pfam" id="PF02082">
    <property type="entry name" value="Rrf2"/>
    <property type="match status" value="1"/>
</dbReference>
<dbReference type="Proteomes" id="UP000091979">
    <property type="component" value="Unassembled WGS sequence"/>
</dbReference>
<dbReference type="PROSITE" id="PS51197">
    <property type="entry name" value="HTH_RRF2_2"/>
    <property type="match status" value="1"/>
</dbReference>
<dbReference type="OrthoDB" id="9800519at2"/>
<dbReference type="InterPro" id="IPR036388">
    <property type="entry name" value="WH-like_DNA-bd_sf"/>
</dbReference>
<gene>
    <name evidence="1" type="ORF">SP90_03415</name>
</gene>
<dbReference type="PANTHER" id="PTHR33221:SF9">
    <property type="entry name" value="RRF2 FAMILY PROTEIN"/>
    <property type="match status" value="1"/>
</dbReference>
<evidence type="ECO:0000313" key="2">
    <source>
        <dbReference type="Proteomes" id="UP000091979"/>
    </source>
</evidence>
<accession>A0A1B7XJJ0</accession>
<dbReference type="PANTHER" id="PTHR33221">
    <property type="entry name" value="WINGED HELIX-TURN-HELIX TRANSCRIPTIONAL REGULATOR, RRF2 FAMILY"/>
    <property type="match status" value="1"/>
</dbReference>
<name>A0A1B7XJJ0_9BACT</name>
<reference evidence="1 2" key="1">
    <citation type="submission" date="2015-01" db="EMBL/GenBank/DDBJ databases">
        <title>Desulfovibrio sp. JC271 draft genome sequence.</title>
        <authorList>
            <person name="Shivani Y."/>
            <person name="Subhash Y."/>
            <person name="Sasikala C."/>
            <person name="Ramana C.V."/>
        </authorList>
    </citation>
    <scope>NUCLEOTIDE SEQUENCE [LARGE SCALE GENOMIC DNA]</scope>
    <source>
        <strain evidence="1 2">JC271</strain>
    </source>
</reference>
<dbReference type="SUPFAM" id="SSF46785">
    <property type="entry name" value="Winged helix' DNA-binding domain"/>
    <property type="match status" value="1"/>
</dbReference>
<dbReference type="AlphaFoldDB" id="A0A1B7XJJ0"/>
<organism evidence="1 2">
    <name type="scientific">Halodesulfovibrio spirochaetisodalis</name>
    <dbReference type="NCBI Taxonomy" id="1560234"/>
    <lineage>
        <taxon>Bacteria</taxon>
        <taxon>Pseudomonadati</taxon>
        <taxon>Thermodesulfobacteriota</taxon>
        <taxon>Desulfovibrionia</taxon>
        <taxon>Desulfovibrionales</taxon>
        <taxon>Desulfovibrionaceae</taxon>
        <taxon>Halodesulfovibrio</taxon>
    </lineage>
</organism>
<evidence type="ECO:0000313" key="1">
    <source>
        <dbReference type="EMBL" id="OBQ55690.1"/>
    </source>
</evidence>
<dbReference type="Gene3D" id="1.10.10.10">
    <property type="entry name" value="Winged helix-like DNA-binding domain superfamily/Winged helix DNA-binding domain"/>
    <property type="match status" value="1"/>
</dbReference>
<dbReference type="RefSeq" id="WP_066852599.1">
    <property type="nucleotide sequence ID" value="NZ_JXMS01000004.1"/>
</dbReference>
<dbReference type="NCBIfam" id="TIGR00738">
    <property type="entry name" value="rrf2_super"/>
    <property type="match status" value="1"/>
</dbReference>
<dbReference type="EMBL" id="JXMS01000004">
    <property type="protein sequence ID" value="OBQ55690.1"/>
    <property type="molecule type" value="Genomic_DNA"/>
</dbReference>
<proteinExistence type="predicted"/>
<protein>
    <recommendedName>
        <fullName evidence="3">Rrf2 family transcriptional regulator</fullName>
    </recommendedName>
</protein>
<dbReference type="InterPro" id="IPR000944">
    <property type="entry name" value="Tscrpt_reg_Rrf2"/>
</dbReference>
<keyword evidence="2" id="KW-1185">Reference proteome</keyword>
<dbReference type="GO" id="GO:0003700">
    <property type="term" value="F:DNA-binding transcription factor activity"/>
    <property type="evidence" value="ECO:0007669"/>
    <property type="project" value="TreeGrafter"/>
</dbReference>
<evidence type="ECO:0008006" key="3">
    <source>
        <dbReference type="Google" id="ProtNLM"/>
    </source>
</evidence>
<dbReference type="STRING" id="1560234.SP90_03415"/>
<comment type="caution">
    <text evidence="1">The sequence shown here is derived from an EMBL/GenBank/DDBJ whole genome shotgun (WGS) entry which is preliminary data.</text>
</comment>
<sequence length="141" mass="15389">MKLSARTRYAVRILVKLGRHGTDSPLKTTSLSESSGVSVQFIEQILRPLKKAGLITSMRGAAGGHMLAQKPDSISVGDVIRIMEGHVGLTACCDKKLADDCPRKEFCTTRSVWMKASQVLENELNSISLQDIIDGKVHPLE</sequence>
<dbReference type="GO" id="GO:0005829">
    <property type="term" value="C:cytosol"/>
    <property type="evidence" value="ECO:0007669"/>
    <property type="project" value="TreeGrafter"/>
</dbReference>
<dbReference type="PATRIC" id="fig|1560234.3.peg.2553"/>